<dbReference type="InterPro" id="IPR036396">
    <property type="entry name" value="Cyt_P450_sf"/>
</dbReference>
<evidence type="ECO:0000256" key="7">
    <source>
        <dbReference type="ARBA" id="ARBA00023033"/>
    </source>
</evidence>
<name>A0A8J2S4A0_9CRUS</name>
<evidence type="ECO:0000256" key="10">
    <source>
        <dbReference type="RuleBase" id="RU000461"/>
    </source>
</evidence>
<evidence type="ECO:0000256" key="1">
    <source>
        <dbReference type="ARBA" id="ARBA00001971"/>
    </source>
</evidence>
<comment type="similarity">
    <text evidence="3 10">Belongs to the cytochrome P450 family.</text>
</comment>
<dbReference type="Gene3D" id="1.10.630.10">
    <property type="entry name" value="Cytochrome P450"/>
    <property type="match status" value="1"/>
</dbReference>
<dbReference type="GO" id="GO:0004497">
    <property type="term" value="F:monooxygenase activity"/>
    <property type="evidence" value="ECO:0007669"/>
    <property type="project" value="UniProtKB-KW"/>
</dbReference>
<dbReference type="PANTHER" id="PTHR24291">
    <property type="entry name" value="CYTOCHROME P450 FAMILY 4"/>
    <property type="match status" value="1"/>
</dbReference>
<feature type="binding site" description="axial binding residue" evidence="9">
    <location>
        <position position="509"/>
    </location>
    <ligand>
        <name>heme</name>
        <dbReference type="ChEBI" id="CHEBI:30413"/>
    </ligand>
    <ligandPart>
        <name>Fe</name>
        <dbReference type="ChEBI" id="CHEBI:18248"/>
    </ligandPart>
</feature>
<dbReference type="EMBL" id="CAKKLH010000336">
    <property type="protein sequence ID" value="CAH0113243.1"/>
    <property type="molecule type" value="Genomic_DNA"/>
</dbReference>
<dbReference type="SUPFAM" id="SSF48264">
    <property type="entry name" value="Cytochrome P450"/>
    <property type="match status" value="1"/>
</dbReference>
<keyword evidence="7 10" id="KW-0503">Monooxygenase</keyword>
<dbReference type="CDD" id="cd20660">
    <property type="entry name" value="CYP4V-like"/>
    <property type="match status" value="1"/>
</dbReference>
<dbReference type="GO" id="GO:0005789">
    <property type="term" value="C:endoplasmic reticulum membrane"/>
    <property type="evidence" value="ECO:0007669"/>
    <property type="project" value="UniProtKB-SubCell"/>
</dbReference>
<dbReference type="GO" id="GO:0016705">
    <property type="term" value="F:oxidoreductase activity, acting on paired donors, with incorporation or reduction of molecular oxygen"/>
    <property type="evidence" value="ECO:0007669"/>
    <property type="project" value="InterPro"/>
</dbReference>
<keyword evidence="11" id="KW-1133">Transmembrane helix</keyword>
<keyword evidence="6 9" id="KW-0408">Iron</keyword>
<dbReference type="PROSITE" id="PS00086">
    <property type="entry name" value="CYTOCHROME_P450"/>
    <property type="match status" value="1"/>
</dbReference>
<organism evidence="12 13">
    <name type="scientific">Daphnia galeata</name>
    <dbReference type="NCBI Taxonomy" id="27404"/>
    <lineage>
        <taxon>Eukaryota</taxon>
        <taxon>Metazoa</taxon>
        <taxon>Ecdysozoa</taxon>
        <taxon>Arthropoda</taxon>
        <taxon>Crustacea</taxon>
        <taxon>Branchiopoda</taxon>
        <taxon>Diplostraca</taxon>
        <taxon>Cladocera</taxon>
        <taxon>Anomopoda</taxon>
        <taxon>Daphniidae</taxon>
        <taxon>Daphnia</taxon>
    </lineage>
</organism>
<evidence type="ECO:0000256" key="11">
    <source>
        <dbReference type="SAM" id="Phobius"/>
    </source>
</evidence>
<dbReference type="PRINTS" id="PR00385">
    <property type="entry name" value="P450"/>
</dbReference>
<dbReference type="PANTHER" id="PTHR24291:SF189">
    <property type="entry name" value="CYTOCHROME P450 4C3-RELATED"/>
    <property type="match status" value="1"/>
</dbReference>
<dbReference type="PRINTS" id="PR00463">
    <property type="entry name" value="EP450I"/>
</dbReference>
<dbReference type="GO" id="GO:0005506">
    <property type="term" value="F:iron ion binding"/>
    <property type="evidence" value="ECO:0007669"/>
    <property type="project" value="InterPro"/>
</dbReference>
<comment type="caution">
    <text evidence="12">The sequence shown here is derived from an EMBL/GenBank/DDBJ whole genome shotgun (WGS) entry which is preliminary data.</text>
</comment>
<dbReference type="InterPro" id="IPR001128">
    <property type="entry name" value="Cyt_P450"/>
</dbReference>
<keyword evidence="9 10" id="KW-0479">Metal-binding</keyword>
<dbReference type="InterPro" id="IPR002401">
    <property type="entry name" value="Cyt_P450_E_grp-I"/>
</dbReference>
<gene>
    <name evidence="12" type="ORF">DGAL_LOCUS17045</name>
</gene>
<proteinExistence type="inferred from homology"/>
<evidence type="ECO:0000256" key="4">
    <source>
        <dbReference type="ARBA" id="ARBA00022617"/>
    </source>
</evidence>
<keyword evidence="4 9" id="KW-0349">Heme</keyword>
<evidence type="ECO:0000313" key="12">
    <source>
        <dbReference type="EMBL" id="CAH0113243.1"/>
    </source>
</evidence>
<feature type="transmembrane region" description="Helical" evidence="11">
    <location>
        <begin position="56"/>
        <end position="75"/>
    </location>
</feature>
<dbReference type="AlphaFoldDB" id="A0A8J2S4A0"/>
<protein>
    <submittedName>
        <fullName evidence="12">Uncharacterized protein</fullName>
    </submittedName>
</protein>
<comment type="subcellular location">
    <subcellularLocation>
        <location evidence="2">Endoplasmic reticulum membrane</location>
    </subcellularLocation>
</comment>
<accession>A0A8J2S4A0</accession>
<evidence type="ECO:0000256" key="2">
    <source>
        <dbReference type="ARBA" id="ARBA00004586"/>
    </source>
</evidence>
<evidence type="ECO:0000313" key="13">
    <source>
        <dbReference type="Proteomes" id="UP000789390"/>
    </source>
</evidence>
<evidence type="ECO:0000256" key="5">
    <source>
        <dbReference type="ARBA" id="ARBA00022824"/>
    </source>
</evidence>
<evidence type="ECO:0000256" key="6">
    <source>
        <dbReference type="ARBA" id="ARBA00023004"/>
    </source>
</evidence>
<keyword evidence="5" id="KW-0256">Endoplasmic reticulum</keyword>
<evidence type="ECO:0000256" key="3">
    <source>
        <dbReference type="ARBA" id="ARBA00010617"/>
    </source>
</evidence>
<keyword evidence="8 11" id="KW-0472">Membrane</keyword>
<dbReference type="InterPro" id="IPR050196">
    <property type="entry name" value="Cytochrome_P450_Monoox"/>
</dbReference>
<dbReference type="OrthoDB" id="1470350at2759"/>
<sequence>MWLSVDPQIIPPKELVGMILDVDAIKFRANPINPININMISKIIPDHFYRLFPNSLTIGTAFVSVILCIIGTALYRRYKYFERCNKIPGPPAQIPLFGSITEFFLEPEGYLPHGLKLFRTWSKNSVIRAWIGPLALFAVGSAEGVEVVFGSSKMIDKSREYNFLHPWLATGLLTSTGRKWHQRRKLLTPTFHFKILEDFVHVFNEQSVVLVEKLNEKIAQDFDIFPYITRCTLDVICETAMGRHVNAQNNTDSEYVTAIYKMTRIVQTRQTRPWLQPDWLFRLFPMEAEQRRCLSILHGFTDHMIRERKIEQKQRQKDKQKQSESLLGDEYFSKKPRLAFLDLLIEASQDGKVLSDLDIREEVDTFIVTYQGHDTTAAAISWSLFLIGNHPKVQEQVSEELTRVFGDSDRQVTMADLSELKYLECCIKEALRLYPSVPLMARELMEDTTICGYDIPTGSTVMVVPFIVHRDPTYFPDPEIFKPERFFPENSQSRHPYAYVPFSAGPRNCIGQKFAMMEEKIILASVLRRFHVKALDKPENIAVLAEIILRPRDGVRLHLTAKIQK</sequence>
<reference evidence="12" key="1">
    <citation type="submission" date="2021-11" db="EMBL/GenBank/DDBJ databases">
        <authorList>
            <person name="Schell T."/>
        </authorList>
    </citation>
    <scope>NUCLEOTIDE SEQUENCE</scope>
    <source>
        <strain evidence="12">M5</strain>
    </source>
</reference>
<dbReference type="GO" id="GO:0020037">
    <property type="term" value="F:heme binding"/>
    <property type="evidence" value="ECO:0007669"/>
    <property type="project" value="InterPro"/>
</dbReference>
<dbReference type="Proteomes" id="UP000789390">
    <property type="component" value="Unassembled WGS sequence"/>
</dbReference>
<dbReference type="InterPro" id="IPR017972">
    <property type="entry name" value="Cyt_P450_CS"/>
</dbReference>
<evidence type="ECO:0000256" key="9">
    <source>
        <dbReference type="PIRSR" id="PIRSR602401-1"/>
    </source>
</evidence>
<evidence type="ECO:0000256" key="8">
    <source>
        <dbReference type="ARBA" id="ARBA00023136"/>
    </source>
</evidence>
<comment type="cofactor">
    <cofactor evidence="1 9">
        <name>heme</name>
        <dbReference type="ChEBI" id="CHEBI:30413"/>
    </cofactor>
</comment>
<keyword evidence="10" id="KW-0560">Oxidoreductase</keyword>
<keyword evidence="11" id="KW-0812">Transmembrane</keyword>
<dbReference type="Pfam" id="PF00067">
    <property type="entry name" value="p450"/>
    <property type="match status" value="1"/>
</dbReference>
<keyword evidence="13" id="KW-1185">Reference proteome</keyword>